<accession>A0A2U2BHH3</accession>
<dbReference type="PANTHER" id="PTHR35936:SF17">
    <property type="entry name" value="ARGININE-BINDING EXTRACELLULAR PROTEIN ARTP"/>
    <property type="match status" value="1"/>
</dbReference>
<dbReference type="Gene3D" id="3.40.190.10">
    <property type="entry name" value="Periplasmic binding protein-like II"/>
    <property type="match status" value="2"/>
</dbReference>
<reference evidence="4 5" key="2">
    <citation type="submission" date="2018-05" db="EMBL/GenBank/DDBJ databases">
        <authorList>
            <person name="Lanie J.A."/>
            <person name="Ng W.-L."/>
            <person name="Kazmierczak K.M."/>
            <person name="Andrzejewski T.M."/>
            <person name="Davidsen T.M."/>
            <person name="Wayne K.J."/>
            <person name="Tettelin H."/>
            <person name="Glass J.I."/>
            <person name="Rusch D."/>
            <person name="Podicherti R."/>
            <person name="Tsui H.-C.T."/>
            <person name="Winkler M.E."/>
        </authorList>
    </citation>
    <scope>NUCLEOTIDE SEQUENCE [LARGE SCALE GENOMIC DNA]</scope>
    <source>
        <strain evidence="4 5">YBY</strain>
    </source>
</reference>
<dbReference type="Proteomes" id="UP000245216">
    <property type="component" value="Unassembled WGS sequence"/>
</dbReference>
<feature type="chain" id="PRO_5015408959" description="Solute-binding protein family 3/N-terminal domain-containing protein" evidence="2">
    <location>
        <begin position="27"/>
        <end position="250"/>
    </location>
</feature>
<keyword evidence="1 2" id="KW-0732">Signal</keyword>
<dbReference type="PANTHER" id="PTHR35936">
    <property type="entry name" value="MEMBRANE-BOUND LYTIC MUREIN TRANSGLYCOSYLASE F"/>
    <property type="match status" value="1"/>
</dbReference>
<feature type="signal peptide" evidence="2">
    <location>
        <begin position="1"/>
        <end position="26"/>
    </location>
</feature>
<proteinExistence type="predicted"/>
<evidence type="ECO:0000256" key="2">
    <source>
        <dbReference type="SAM" id="SignalP"/>
    </source>
</evidence>
<protein>
    <recommendedName>
        <fullName evidence="3">Solute-binding protein family 3/N-terminal domain-containing protein</fullName>
    </recommendedName>
</protein>
<dbReference type="EMBL" id="QEXO01000004">
    <property type="protein sequence ID" value="PWE13460.1"/>
    <property type="molecule type" value="Genomic_DNA"/>
</dbReference>
<evidence type="ECO:0000313" key="4">
    <source>
        <dbReference type="EMBL" id="PWE13460.1"/>
    </source>
</evidence>
<dbReference type="InterPro" id="IPR001638">
    <property type="entry name" value="Solute-binding_3/MltF_N"/>
</dbReference>
<sequence length="250" mass="27047">MLNKKRSNLIHLVGASLALMSCSTHAENAVLNVAHDEAFPPFIYVENGKTVGLAAELLNAAAQRANITINYVPVPFADIQGSINTKADAIFPIAINAERAKTYDFSSPIVMTGGAFFVLKPHKTPFDEAELKGKKITTPKTGPLANYLMKNYPASTVLVTSNYDESLKQLVDKDVEVAALNLQVGSALAEQQYPSTIQLPDTLFLKLPLALAVNKNEHGALLNKLNFGLEKIVQDGSAEEINAAWMSQSH</sequence>
<evidence type="ECO:0000259" key="3">
    <source>
        <dbReference type="SMART" id="SM00062"/>
    </source>
</evidence>
<reference evidence="4 5" key="1">
    <citation type="submission" date="2018-05" db="EMBL/GenBank/DDBJ databases">
        <title>Genome Sequence of an Efficient Indole-Degrading Bacterium, Alcaligenes sp.YBY.</title>
        <authorList>
            <person name="Yang B."/>
        </authorList>
    </citation>
    <scope>NUCLEOTIDE SEQUENCE [LARGE SCALE GENOMIC DNA]</scope>
    <source>
        <strain evidence="4 5">YBY</strain>
    </source>
</reference>
<dbReference type="SUPFAM" id="SSF53850">
    <property type="entry name" value="Periplasmic binding protein-like II"/>
    <property type="match status" value="1"/>
</dbReference>
<dbReference type="PROSITE" id="PS51257">
    <property type="entry name" value="PROKAR_LIPOPROTEIN"/>
    <property type="match status" value="1"/>
</dbReference>
<organism evidence="4 5">
    <name type="scientific">Alcaligenes faecalis</name>
    <dbReference type="NCBI Taxonomy" id="511"/>
    <lineage>
        <taxon>Bacteria</taxon>
        <taxon>Pseudomonadati</taxon>
        <taxon>Pseudomonadota</taxon>
        <taxon>Betaproteobacteria</taxon>
        <taxon>Burkholderiales</taxon>
        <taxon>Alcaligenaceae</taxon>
        <taxon>Alcaligenes</taxon>
    </lineage>
</organism>
<evidence type="ECO:0000313" key="5">
    <source>
        <dbReference type="Proteomes" id="UP000245216"/>
    </source>
</evidence>
<feature type="domain" description="Solute-binding protein family 3/N-terminal" evidence="3">
    <location>
        <begin position="30"/>
        <end position="249"/>
    </location>
</feature>
<comment type="caution">
    <text evidence="4">The sequence shown here is derived from an EMBL/GenBank/DDBJ whole genome shotgun (WGS) entry which is preliminary data.</text>
</comment>
<dbReference type="AlphaFoldDB" id="A0A2U2BHH3"/>
<gene>
    <name evidence="4" type="ORF">DF183_16800</name>
</gene>
<name>A0A2U2BHH3_ALCFA</name>
<dbReference type="SMART" id="SM00062">
    <property type="entry name" value="PBPb"/>
    <property type="match status" value="1"/>
</dbReference>
<dbReference type="Pfam" id="PF00497">
    <property type="entry name" value="SBP_bac_3"/>
    <property type="match status" value="1"/>
</dbReference>
<dbReference type="RefSeq" id="WP_109089688.1">
    <property type="nucleotide sequence ID" value="NZ_QEXO01000004.1"/>
</dbReference>
<evidence type="ECO:0000256" key="1">
    <source>
        <dbReference type="ARBA" id="ARBA00022729"/>
    </source>
</evidence>